<evidence type="ECO:0000313" key="2">
    <source>
        <dbReference type="Proteomes" id="UP001607303"/>
    </source>
</evidence>
<name>A0ABD2CDQ2_VESMC</name>
<evidence type="ECO:0000313" key="1">
    <source>
        <dbReference type="EMBL" id="KAL2743180.1"/>
    </source>
</evidence>
<dbReference type="EMBL" id="JAYRBN010000056">
    <property type="protein sequence ID" value="KAL2743180.1"/>
    <property type="molecule type" value="Genomic_DNA"/>
</dbReference>
<protein>
    <submittedName>
        <fullName evidence="1">Uncharacterized protein</fullName>
    </submittedName>
</protein>
<reference evidence="1 2" key="1">
    <citation type="journal article" date="2024" name="Ann. Entomol. Soc. Am.">
        <title>Genomic analyses of the southern and eastern yellowjacket wasps (Hymenoptera: Vespidae) reveal evolutionary signatures of social life.</title>
        <authorList>
            <person name="Catto M.A."/>
            <person name="Caine P.B."/>
            <person name="Orr S.E."/>
            <person name="Hunt B.G."/>
            <person name="Goodisman M.A.D."/>
        </authorList>
    </citation>
    <scope>NUCLEOTIDE SEQUENCE [LARGE SCALE GENOMIC DNA]</scope>
    <source>
        <strain evidence="1">232</strain>
        <tissue evidence="1">Head and thorax</tissue>
    </source>
</reference>
<comment type="caution">
    <text evidence="1">The sequence shown here is derived from an EMBL/GenBank/DDBJ whole genome shotgun (WGS) entry which is preliminary data.</text>
</comment>
<proteinExistence type="predicted"/>
<keyword evidence="2" id="KW-1185">Reference proteome</keyword>
<dbReference type="AlphaFoldDB" id="A0ABD2CDQ2"/>
<organism evidence="1 2">
    <name type="scientific">Vespula maculifrons</name>
    <name type="common">Eastern yellow jacket</name>
    <name type="synonym">Wasp</name>
    <dbReference type="NCBI Taxonomy" id="7453"/>
    <lineage>
        <taxon>Eukaryota</taxon>
        <taxon>Metazoa</taxon>
        <taxon>Ecdysozoa</taxon>
        <taxon>Arthropoda</taxon>
        <taxon>Hexapoda</taxon>
        <taxon>Insecta</taxon>
        <taxon>Pterygota</taxon>
        <taxon>Neoptera</taxon>
        <taxon>Endopterygota</taxon>
        <taxon>Hymenoptera</taxon>
        <taxon>Apocrita</taxon>
        <taxon>Aculeata</taxon>
        <taxon>Vespoidea</taxon>
        <taxon>Vespidae</taxon>
        <taxon>Vespinae</taxon>
        <taxon>Vespula</taxon>
    </lineage>
</organism>
<sequence length="181" mass="20145">MVESIHRFNDSTIHQLNNNFNQLHDIIQPPTRGTSVLEPSQNFLSSNSSGAHHAEDERSLSARVTGCIRRRPMSETSKSVPQARVFLFQSRLIYSALRIFSTNILIPLSPPMLSAFSSMRLTQVLLVWVRNSQCGFSFKFSSLAAVIVLGPGKDAIPTQEWEVLSPGICEVSANFTIFQHG</sequence>
<accession>A0ABD2CDQ2</accession>
<gene>
    <name evidence="1" type="ORF">V1477_008669</name>
</gene>
<dbReference type="Proteomes" id="UP001607303">
    <property type="component" value="Unassembled WGS sequence"/>
</dbReference>